<comment type="subcellular location">
    <subcellularLocation>
        <location evidence="3">Cell projection</location>
        <location evidence="3">Cilium</location>
    </subcellularLocation>
    <subcellularLocation>
        <location evidence="2">Vacuole membrane</location>
        <topology evidence="2">Multi-pass membrane protein</topology>
    </subcellularLocation>
</comment>
<dbReference type="Pfam" id="PF14935">
    <property type="entry name" value="TMEM138"/>
    <property type="match status" value="1"/>
</dbReference>
<evidence type="ECO:0000256" key="11">
    <source>
        <dbReference type="ARBA" id="ARBA00023136"/>
    </source>
</evidence>
<dbReference type="GO" id="GO:0030030">
    <property type="term" value="P:cell projection organization"/>
    <property type="evidence" value="ECO:0007669"/>
    <property type="project" value="UniProtKB-KW"/>
</dbReference>
<comment type="similarity">
    <text evidence="4">Belongs to the TMEM138 family.</text>
</comment>
<dbReference type="EMBL" id="JADWDJ010000014">
    <property type="protein sequence ID" value="KAG5270350.1"/>
    <property type="molecule type" value="Genomic_DNA"/>
</dbReference>
<keyword evidence="11 14" id="KW-0472">Membrane</keyword>
<feature type="transmembrane region" description="Helical" evidence="14">
    <location>
        <begin position="111"/>
        <end position="133"/>
    </location>
</feature>
<evidence type="ECO:0000256" key="12">
    <source>
        <dbReference type="ARBA" id="ARBA00023180"/>
    </source>
</evidence>
<dbReference type="AlphaFoldDB" id="A0AAV6GA28"/>
<keyword evidence="7 14" id="KW-0812">Transmembrane</keyword>
<feature type="transmembrane region" description="Helical" evidence="14">
    <location>
        <begin position="80"/>
        <end position="99"/>
    </location>
</feature>
<organism evidence="15 16">
    <name type="scientific">Alosa alosa</name>
    <name type="common">allis shad</name>
    <dbReference type="NCBI Taxonomy" id="278164"/>
    <lineage>
        <taxon>Eukaryota</taxon>
        <taxon>Metazoa</taxon>
        <taxon>Chordata</taxon>
        <taxon>Craniata</taxon>
        <taxon>Vertebrata</taxon>
        <taxon>Euteleostomi</taxon>
        <taxon>Actinopterygii</taxon>
        <taxon>Neopterygii</taxon>
        <taxon>Teleostei</taxon>
        <taxon>Clupei</taxon>
        <taxon>Clupeiformes</taxon>
        <taxon>Clupeoidei</taxon>
        <taxon>Clupeidae</taxon>
        <taxon>Alosa</taxon>
    </lineage>
</organism>
<evidence type="ECO:0000256" key="6">
    <source>
        <dbReference type="ARBA" id="ARBA00022554"/>
    </source>
</evidence>
<comment type="caution">
    <text evidence="15">The sequence shown here is derived from an EMBL/GenBank/DDBJ whole genome shotgun (WGS) entry which is preliminary data.</text>
</comment>
<gene>
    <name evidence="15" type="ORF">AALO_G00191670</name>
</gene>
<sequence length="163" mass="19339">MLQANNYSVVLLIQLTLLSFDLFVNSFSELLRTSPVIQLVLFIVQDISMLFNLFIFLLMLFNTYVFQVGLMSLLLERFRALILLSVLYLLSSVSLHSWMMNLRWMKSDNYVWTDGLLVLFVLQRTAAVLYYYFYKRTAEYLGDPRLYKDSPWLREAFARSRQL</sequence>
<dbReference type="InterPro" id="IPR024133">
    <property type="entry name" value="TM_138"/>
</dbReference>
<reference evidence="15" key="1">
    <citation type="submission" date="2020-10" db="EMBL/GenBank/DDBJ databases">
        <title>Chromosome-scale genome assembly of the Allis shad, Alosa alosa.</title>
        <authorList>
            <person name="Margot Z."/>
            <person name="Christophe K."/>
            <person name="Cabau C."/>
            <person name="Louis A."/>
            <person name="Berthelot C."/>
            <person name="Parey E."/>
            <person name="Roest Crollius H."/>
            <person name="Montfort J."/>
            <person name="Robinson-Rechavi M."/>
            <person name="Bucao C."/>
            <person name="Bouchez O."/>
            <person name="Gislard M."/>
            <person name="Lluch J."/>
            <person name="Milhes M."/>
            <person name="Lampietro C."/>
            <person name="Lopez Roques C."/>
            <person name="Donnadieu C."/>
            <person name="Braasch I."/>
            <person name="Desvignes T."/>
            <person name="Postlethwait J."/>
            <person name="Bobe J."/>
            <person name="Guiguen Y."/>
        </authorList>
    </citation>
    <scope>NUCLEOTIDE SEQUENCE</scope>
    <source>
        <strain evidence="15">M-15738</strain>
        <tissue evidence="15">Blood</tissue>
    </source>
</reference>
<protein>
    <recommendedName>
        <fullName evidence="5">Transmembrane protein 138</fullName>
    </recommendedName>
</protein>
<keyword evidence="9 14" id="KW-1133">Transmembrane helix</keyword>
<accession>A0AAV6GA28</accession>
<evidence type="ECO:0000313" key="16">
    <source>
        <dbReference type="Proteomes" id="UP000823561"/>
    </source>
</evidence>
<evidence type="ECO:0000256" key="8">
    <source>
        <dbReference type="ARBA" id="ARBA00022794"/>
    </source>
</evidence>
<evidence type="ECO:0000256" key="13">
    <source>
        <dbReference type="ARBA" id="ARBA00023273"/>
    </source>
</evidence>
<feature type="transmembrane region" description="Helical" evidence="14">
    <location>
        <begin position="6"/>
        <end position="24"/>
    </location>
</feature>
<dbReference type="PANTHER" id="PTHR13306">
    <property type="entry name" value="TRANSMEMBRANE PROTEIN 138"/>
    <property type="match status" value="1"/>
</dbReference>
<evidence type="ECO:0000256" key="7">
    <source>
        <dbReference type="ARBA" id="ARBA00022692"/>
    </source>
</evidence>
<feature type="transmembrane region" description="Helical" evidence="14">
    <location>
        <begin position="36"/>
        <end position="60"/>
    </location>
</feature>
<evidence type="ECO:0000256" key="14">
    <source>
        <dbReference type="SAM" id="Phobius"/>
    </source>
</evidence>
<dbReference type="GO" id="GO:0005929">
    <property type="term" value="C:cilium"/>
    <property type="evidence" value="ECO:0007669"/>
    <property type="project" value="UniProtKB-SubCell"/>
</dbReference>
<keyword evidence="16" id="KW-1185">Reference proteome</keyword>
<dbReference type="Proteomes" id="UP000823561">
    <property type="component" value="Chromosome 14"/>
</dbReference>
<keyword evidence="8" id="KW-0970">Cilium biogenesis/degradation</keyword>
<proteinExistence type="inferred from homology"/>
<dbReference type="PANTHER" id="PTHR13306:SF6">
    <property type="entry name" value="TRANSMEMBRANE PROTEIN 138"/>
    <property type="match status" value="1"/>
</dbReference>
<keyword evidence="12" id="KW-0325">Glycoprotein</keyword>
<dbReference type="GO" id="GO:0005774">
    <property type="term" value="C:vacuolar membrane"/>
    <property type="evidence" value="ECO:0007669"/>
    <property type="project" value="UniProtKB-SubCell"/>
</dbReference>
<keyword evidence="6" id="KW-0926">Vacuole</keyword>
<evidence type="ECO:0000256" key="10">
    <source>
        <dbReference type="ARBA" id="ARBA00023069"/>
    </source>
</evidence>
<evidence type="ECO:0000313" key="15">
    <source>
        <dbReference type="EMBL" id="KAG5270350.1"/>
    </source>
</evidence>
<evidence type="ECO:0000256" key="5">
    <source>
        <dbReference type="ARBA" id="ARBA00014515"/>
    </source>
</evidence>
<evidence type="ECO:0000256" key="2">
    <source>
        <dbReference type="ARBA" id="ARBA00004128"/>
    </source>
</evidence>
<keyword evidence="10" id="KW-0969">Cilium</keyword>
<name>A0AAV6GA28_9TELE</name>
<comment type="function">
    <text evidence="1">Required for ciliogenesis.</text>
</comment>
<evidence type="ECO:0000256" key="1">
    <source>
        <dbReference type="ARBA" id="ARBA00003709"/>
    </source>
</evidence>
<keyword evidence="13" id="KW-0966">Cell projection</keyword>
<evidence type="ECO:0000256" key="4">
    <source>
        <dbReference type="ARBA" id="ARBA00010572"/>
    </source>
</evidence>
<evidence type="ECO:0000256" key="3">
    <source>
        <dbReference type="ARBA" id="ARBA00004138"/>
    </source>
</evidence>
<evidence type="ECO:0000256" key="9">
    <source>
        <dbReference type="ARBA" id="ARBA00022989"/>
    </source>
</evidence>